<feature type="region of interest" description="Disordered" evidence="1">
    <location>
        <begin position="60"/>
        <end position="92"/>
    </location>
</feature>
<dbReference type="Proteomes" id="UP001345219">
    <property type="component" value="Chromosome 22"/>
</dbReference>
<sequence length="139" mass="14611">MVGEPGSSRQVRPAVRLHFPPTLASSTCQTMSTWWTRTTSKTALSGNSFPTSTLSTAWNIGSGGANHGYGSGPDAASVGPTGCSSGHRPSTVSAQDMSDLDKVCGHTHIYAILENQPGNQSTSSGHHHYQTFECIRSCS</sequence>
<feature type="compositionally biased region" description="Gly residues" evidence="1">
    <location>
        <begin position="61"/>
        <end position="71"/>
    </location>
</feature>
<dbReference type="EMBL" id="JAXIOK010000004">
    <property type="protein sequence ID" value="KAK4774082.1"/>
    <property type="molecule type" value="Genomic_DNA"/>
</dbReference>
<keyword evidence="3" id="KW-1185">Reference proteome</keyword>
<feature type="compositionally biased region" description="Polar residues" evidence="1">
    <location>
        <begin position="82"/>
        <end position="92"/>
    </location>
</feature>
<evidence type="ECO:0000313" key="3">
    <source>
        <dbReference type="Proteomes" id="UP001345219"/>
    </source>
</evidence>
<dbReference type="AlphaFoldDB" id="A0AAN7L437"/>
<reference evidence="2 3" key="1">
    <citation type="journal article" date="2023" name="Hortic Res">
        <title>Pangenome of water caltrop reveals structural variations and asymmetric subgenome divergence after allopolyploidization.</title>
        <authorList>
            <person name="Zhang X."/>
            <person name="Chen Y."/>
            <person name="Wang L."/>
            <person name="Yuan Y."/>
            <person name="Fang M."/>
            <person name="Shi L."/>
            <person name="Lu R."/>
            <person name="Comes H.P."/>
            <person name="Ma Y."/>
            <person name="Chen Y."/>
            <person name="Huang G."/>
            <person name="Zhou Y."/>
            <person name="Zheng Z."/>
            <person name="Qiu Y."/>
        </authorList>
    </citation>
    <scope>NUCLEOTIDE SEQUENCE [LARGE SCALE GENOMIC DNA]</scope>
    <source>
        <tissue evidence="2">Roots</tissue>
    </source>
</reference>
<protein>
    <submittedName>
        <fullName evidence="2">Uncharacterized protein</fullName>
    </submittedName>
</protein>
<proteinExistence type="predicted"/>
<organism evidence="2 3">
    <name type="scientific">Trapa incisa</name>
    <dbReference type="NCBI Taxonomy" id="236973"/>
    <lineage>
        <taxon>Eukaryota</taxon>
        <taxon>Viridiplantae</taxon>
        <taxon>Streptophyta</taxon>
        <taxon>Embryophyta</taxon>
        <taxon>Tracheophyta</taxon>
        <taxon>Spermatophyta</taxon>
        <taxon>Magnoliopsida</taxon>
        <taxon>eudicotyledons</taxon>
        <taxon>Gunneridae</taxon>
        <taxon>Pentapetalae</taxon>
        <taxon>rosids</taxon>
        <taxon>malvids</taxon>
        <taxon>Myrtales</taxon>
        <taxon>Lythraceae</taxon>
        <taxon>Trapa</taxon>
    </lineage>
</organism>
<gene>
    <name evidence="2" type="ORF">SAY87_029101</name>
</gene>
<comment type="caution">
    <text evidence="2">The sequence shown here is derived from an EMBL/GenBank/DDBJ whole genome shotgun (WGS) entry which is preliminary data.</text>
</comment>
<accession>A0AAN7L437</accession>
<name>A0AAN7L437_9MYRT</name>
<evidence type="ECO:0000313" key="2">
    <source>
        <dbReference type="EMBL" id="KAK4774082.1"/>
    </source>
</evidence>
<evidence type="ECO:0000256" key="1">
    <source>
        <dbReference type="SAM" id="MobiDB-lite"/>
    </source>
</evidence>